<dbReference type="PANTHER" id="PTHR21237:SF23">
    <property type="entry name" value="GRPE PROTEIN HOMOLOG, MITOCHONDRIAL"/>
    <property type="match status" value="1"/>
</dbReference>
<dbReference type="EMBL" id="MN991199">
    <property type="protein sequence ID" value="QIQ09963.1"/>
    <property type="molecule type" value="Genomic_DNA"/>
</dbReference>
<evidence type="ECO:0000313" key="7">
    <source>
        <dbReference type="EMBL" id="QIQ09963.1"/>
    </source>
</evidence>
<dbReference type="InterPro" id="IPR013805">
    <property type="entry name" value="GrpE_CC"/>
</dbReference>
<organism evidence="7">
    <name type="scientific">uncultured Mycoplasmataceae bacterium</name>
    <dbReference type="NCBI Taxonomy" id="300027"/>
    <lineage>
        <taxon>Bacteria</taxon>
        <taxon>Bacillati</taxon>
        <taxon>Mycoplasmatota</taxon>
        <taxon>Mollicutes</taxon>
        <taxon>Mycoplasmataceae</taxon>
        <taxon>environmental samples</taxon>
    </lineage>
</organism>
<dbReference type="HAMAP" id="MF_01151">
    <property type="entry name" value="GrpE"/>
    <property type="match status" value="1"/>
</dbReference>
<dbReference type="GO" id="GO:0042803">
    <property type="term" value="F:protein homodimerization activity"/>
    <property type="evidence" value="ECO:0007669"/>
    <property type="project" value="InterPro"/>
</dbReference>
<dbReference type="Pfam" id="PF01025">
    <property type="entry name" value="GrpE"/>
    <property type="match status" value="1"/>
</dbReference>
<dbReference type="AlphaFoldDB" id="A0A6G9HH78"/>
<dbReference type="SUPFAM" id="SSF58014">
    <property type="entry name" value="Coiled-coil domain of nucleotide exchange factor GrpE"/>
    <property type="match status" value="1"/>
</dbReference>
<dbReference type="SUPFAM" id="SSF51064">
    <property type="entry name" value="Head domain of nucleotide exchange factor GrpE"/>
    <property type="match status" value="1"/>
</dbReference>
<dbReference type="Gene3D" id="2.30.22.10">
    <property type="entry name" value="Head domain of nucleotide exchange factor GrpE"/>
    <property type="match status" value="1"/>
</dbReference>
<keyword evidence="2 3" id="KW-0143">Chaperone</keyword>
<dbReference type="PANTHER" id="PTHR21237">
    <property type="entry name" value="GRPE PROTEIN"/>
    <property type="match status" value="1"/>
</dbReference>
<dbReference type="Gene3D" id="3.90.20.20">
    <property type="match status" value="1"/>
</dbReference>
<evidence type="ECO:0000256" key="5">
    <source>
        <dbReference type="SAM" id="Coils"/>
    </source>
</evidence>
<dbReference type="PRINTS" id="PR00773">
    <property type="entry name" value="GRPEPROTEIN"/>
</dbReference>
<reference evidence="7" key="1">
    <citation type="journal article" date="2020" name="J. ISSAAS">
        <title>Lactobacilli and other gastrointestinal microbiota of Peromyscus leucopus, reservoir host for agents of Lyme disease and other zoonoses in North America.</title>
        <authorList>
            <person name="Milovic A."/>
            <person name="Bassam K."/>
            <person name="Shao H."/>
            <person name="Chatzistamou I."/>
            <person name="Tufts D.M."/>
            <person name="Diuk-Wasser M."/>
            <person name="Barbour A.G."/>
        </authorList>
    </citation>
    <scope>NUCLEOTIDE SEQUENCE</scope>
    <source>
        <strain evidence="7">LL85</strain>
    </source>
</reference>
<dbReference type="InterPro" id="IPR009012">
    <property type="entry name" value="GrpE_head"/>
</dbReference>
<gene>
    <name evidence="3 7" type="primary">grpE</name>
    <name evidence="7" type="ORF">PlMoll_1260</name>
</gene>
<keyword evidence="3" id="KW-0963">Cytoplasm</keyword>
<dbReference type="InterPro" id="IPR000740">
    <property type="entry name" value="GrpE"/>
</dbReference>
<dbReference type="GO" id="GO:0006457">
    <property type="term" value="P:protein folding"/>
    <property type="evidence" value="ECO:0007669"/>
    <property type="project" value="InterPro"/>
</dbReference>
<dbReference type="GO" id="GO:0000774">
    <property type="term" value="F:adenyl-nucleotide exchange factor activity"/>
    <property type="evidence" value="ECO:0007669"/>
    <property type="project" value="InterPro"/>
</dbReference>
<comment type="subunit">
    <text evidence="3">Homodimer.</text>
</comment>
<comment type="similarity">
    <text evidence="1 3 4">Belongs to the GrpE family.</text>
</comment>
<accession>A0A6G9HH78</accession>
<keyword evidence="3" id="KW-0346">Stress response</keyword>
<evidence type="ECO:0000256" key="4">
    <source>
        <dbReference type="RuleBase" id="RU004478"/>
    </source>
</evidence>
<feature type="coiled-coil region" evidence="5">
    <location>
        <begin position="29"/>
        <end position="78"/>
    </location>
</feature>
<comment type="function">
    <text evidence="3">Participates actively in the response to hyperosmotic and heat shock by preventing the aggregation of stress-denatured proteins, in association with DnaK and GrpE. It is the nucleotide exchange factor for DnaK and may function as a thermosensor. Unfolded proteins bind initially to DnaJ; upon interaction with the DnaJ-bound protein, DnaK hydrolyzes its bound ATP, resulting in the formation of a stable complex. GrpE releases ADP from DnaK; ATP binding to DnaK triggers the release of the substrate protein, thus completing the reaction cycle. Several rounds of ATP-dependent interactions between DnaJ, DnaK and GrpE are required for fully efficient folding.</text>
</comment>
<evidence type="ECO:0000256" key="2">
    <source>
        <dbReference type="ARBA" id="ARBA00023186"/>
    </source>
</evidence>
<protein>
    <recommendedName>
        <fullName evidence="3">Protein GrpE</fullName>
    </recommendedName>
    <alternativeName>
        <fullName evidence="3">HSP-70 cofactor</fullName>
    </alternativeName>
</protein>
<evidence type="ECO:0000256" key="3">
    <source>
        <dbReference type="HAMAP-Rule" id="MF_01151"/>
    </source>
</evidence>
<sequence>MSKDKKIEDQKQESKIEESKKENEDKILIEQLKSEVSSLQKKVNSYEAQIDEINKEYVTKLTEKAKQASLLIEQQTNEIKQKLQTEFTNKAKYATESIAIEIINITNQFEIALSHTPNDPKIQNYQKGFNMFLTMLKTILNNINVNEITVNINDEFDPNTMECFEVENNPNINDNHVVKIIKKGYKLHDRVIVPTLVIVSKK</sequence>
<name>A0A6G9HH78_9MOLU</name>
<dbReference type="GO" id="GO:0005737">
    <property type="term" value="C:cytoplasm"/>
    <property type="evidence" value="ECO:0007669"/>
    <property type="project" value="UniProtKB-SubCell"/>
</dbReference>
<evidence type="ECO:0000256" key="1">
    <source>
        <dbReference type="ARBA" id="ARBA00009054"/>
    </source>
</evidence>
<comment type="subcellular location">
    <subcellularLocation>
        <location evidence="3">Cytoplasm</location>
    </subcellularLocation>
</comment>
<dbReference type="GO" id="GO:0051082">
    <property type="term" value="F:unfolded protein binding"/>
    <property type="evidence" value="ECO:0007669"/>
    <property type="project" value="TreeGrafter"/>
</dbReference>
<keyword evidence="5" id="KW-0175">Coiled coil</keyword>
<proteinExistence type="inferred from homology"/>
<evidence type="ECO:0000256" key="6">
    <source>
        <dbReference type="SAM" id="MobiDB-lite"/>
    </source>
</evidence>
<dbReference type="GO" id="GO:0051087">
    <property type="term" value="F:protein-folding chaperone binding"/>
    <property type="evidence" value="ECO:0007669"/>
    <property type="project" value="InterPro"/>
</dbReference>
<feature type="region of interest" description="Disordered" evidence="6">
    <location>
        <begin position="1"/>
        <end position="23"/>
    </location>
</feature>